<reference evidence="2 3" key="1">
    <citation type="submission" date="2016-03" db="EMBL/GenBank/DDBJ databases">
        <title>Cyphomyrmex costatus WGS genome.</title>
        <authorList>
            <person name="Nygaard S."/>
            <person name="Hu H."/>
            <person name="Boomsma J."/>
            <person name="Zhang G."/>
        </authorList>
    </citation>
    <scope>NUCLEOTIDE SEQUENCE [LARGE SCALE GENOMIC DNA]</scope>
    <source>
        <strain evidence="2">MS0001</strain>
        <tissue evidence="2">Whole body</tissue>
    </source>
</reference>
<dbReference type="STRING" id="456900.A0A195CIB1"/>
<dbReference type="EMBL" id="KQ977720">
    <property type="protein sequence ID" value="KYN00458.1"/>
    <property type="molecule type" value="Genomic_DNA"/>
</dbReference>
<evidence type="ECO:0000256" key="1">
    <source>
        <dbReference type="SAM" id="MobiDB-lite"/>
    </source>
</evidence>
<sequence>MRLYEFGIKRSHSRRDENEDKAEITDKSRAAYMLLGKKSILRYINKVNTSDIKIITQKLLHKNINYFASEEKYKQLYKGFLGSDVNDLEGINKDGKEKLQWIIYLTIQATLEFEQCVHFCAINKIYVTSFEQIFKRLHKIGYWPSVKLAEILPCTNSNRIFIKILFQEFSKQEVFKGLFLRDDPKNTQNSSPSSLEGGIPAKKKKKKVLHKRKENKSKN</sequence>
<dbReference type="AlphaFoldDB" id="A0A195CIB1"/>
<protein>
    <submittedName>
        <fullName evidence="2">Uncharacterized protein</fullName>
    </submittedName>
</protein>
<evidence type="ECO:0000313" key="2">
    <source>
        <dbReference type="EMBL" id="KYN00458.1"/>
    </source>
</evidence>
<organism evidence="2 3">
    <name type="scientific">Cyphomyrmex costatus</name>
    <dbReference type="NCBI Taxonomy" id="456900"/>
    <lineage>
        <taxon>Eukaryota</taxon>
        <taxon>Metazoa</taxon>
        <taxon>Ecdysozoa</taxon>
        <taxon>Arthropoda</taxon>
        <taxon>Hexapoda</taxon>
        <taxon>Insecta</taxon>
        <taxon>Pterygota</taxon>
        <taxon>Neoptera</taxon>
        <taxon>Endopterygota</taxon>
        <taxon>Hymenoptera</taxon>
        <taxon>Apocrita</taxon>
        <taxon>Aculeata</taxon>
        <taxon>Formicoidea</taxon>
        <taxon>Formicidae</taxon>
        <taxon>Myrmicinae</taxon>
        <taxon>Cyphomyrmex</taxon>
    </lineage>
</organism>
<feature type="region of interest" description="Disordered" evidence="1">
    <location>
        <begin position="182"/>
        <end position="219"/>
    </location>
</feature>
<name>A0A195CIB1_9HYME</name>
<keyword evidence="3" id="KW-1185">Reference proteome</keyword>
<gene>
    <name evidence="2" type="ORF">ALC62_08762</name>
</gene>
<accession>A0A195CIB1</accession>
<proteinExistence type="predicted"/>
<dbReference type="Proteomes" id="UP000078542">
    <property type="component" value="Unassembled WGS sequence"/>
</dbReference>
<evidence type="ECO:0000313" key="3">
    <source>
        <dbReference type="Proteomes" id="UP000078542"/>
    </source>
</evidence>
<feature type="compositionally biased region" description="Basic residues" evidence="1">
    <location>
        <begin position="201"/>
        <end position="219"/>
    </location>
</feature>